<evidence type="ECO:0000313" key="8">
    <source>
        <dbReference type="EMBL" id="MEX5284322.1"/>
    </source>
</evidence>
<dbReference type="InterPro" id="IPR000086">
    <property type="entry name" value="NUDIX_hydrolase_dom"/>
</dbReference>
<evidence type="ECO:0000256" key="2">
    <source>
        <dbReference type="ARBA" id="ARBA00012381"/>
    </source>
</evidence>
<dbReference type="SUPFAM" id="SSF55811">
    <property type="entry name" value="Nudix"/>
    <property type="match status" value="1"/>
</dbReference>
<dbReference type="PROSITE" id="PS51462">
    <property type="entry name" value="NUDIX"/>
    <property type="match status" value="1"/>
</dbReference>
<dbReference type="NCBIfam" id="NF001299">
    <property type="entry name" value="PRK00241.1"/>
    <property type="match status" value="1"/>
</dbReference>
<dbReference type="PANTHER" id="PTHR11383">
    <property type="entry name" value="NUCLEOSIDE DIPHOSPHATE-LINKED MOIETY X MOTIF 13"/>
    <property type="match status" value="1"/>
</dbReference>
<dbReference type="InterPro" id="IPR049734">
    <property type="entry name" value="NudC-like_C"/>
</dbReference>
<dbReference type="Gene3D" id="3.90.79.20">
    <property type="match status" value="1"/>
</dbReference>
<dbReference type="PROSITE" id="PS00893">
    <property type="entry name" value="NUDIX_BOX"/>
    <property type="match status" value="1"/>
</dbReference>
<gene>
    <name evidence="8" type="primary">nudC</name>
    <name evidence="8" type="ORF">QCO44_01515</name>
</gene>
<keyword evidence="6" id="KW-0520">NAD</keyword>
<evidence type="ECO:0000256" key="6">
    <source>
        <dbReference type="ARBA" id="ARBA00023027"/>
    </source>
</evidence>
<dbReference type="InterPro" id="IPR015376">
    <property type="entry name" value="Znr_NADH_PPase"/>
</dbReference>
<evidence type="ECO:0000256" key="1">
    <source>
        <dbReference type="ARBA" id="ARBA00001946"/>
    </source>
</evidence>
<feature type="domain" description="Nudix hydrolase" evidence="7">
    <location>
        <begin position="147"/>
        <end position="272"/>
    </location>
</feature>
<dbReference type="GO" id="GO:0016787">
    <property type="term" value="F:hydrolase activity"/>
    <property type="evidence" value="ECO:0007669"/>
    <property type="project" value="UniProtKB-KW"/>
</dbReference>
<sequence>MIQDIFPSQFSNAYDANLHPEAESVTFYFQDNKLLVRLVNGRIYFPYWKEFVKKPRYQYLFSINDTTFFLAEEGNLPIPRGYSYYPLRDLRKENRGASHKMFAAFTAQHLRNWYLQNRFCGSCGSVTIHDIKERALRCQACGRVIYPRINPAVIVGVRNGNKILLTKYAHLRCIPYYALIAGFCEIGETIEETARREVMEEVGLQIKNLSYYKSQPWGIADDLLMGFFCDLDGADTIRIDKNELVRAEWVNRENICPQADDFSLTNEMMMCFKAGKDRECRL</sequence>
<reference evidence="8 9" key="1">
    <citation type="submission" date="2023-04" db="EMBL/GenBank/DDBJ databases">
        <title>Genome Sequence of Selenomonas sputigena ATCC 33150.</title>
        <authorList>
            <person name="Miller D.P."/>
            <person name="Anvari S."/>
            <person name="Polson S.W."/>
            <person name="Macdonald M."/>
            <person name="Mcdowell J.V."/>
        </authorList>
    </citation>
    <scope>NUCLEOTIDE SEQUENCE [LARGE SCALE GENOMIC DNA]</scope>
    <source>
        <strain evidence="8 9">ATCC 33150</strain>
    </source>
</reference>
<dbReference type="Pfam" id="PF09297">
    <property type="entry name" value="Zn_ribbon_NUD"/>
    <property type="match status" value="1"/>
</dbReference>
<evidence type="ECO:0000313" key="9">
    <source>
        <dbReference type="Proteomes" id="UP001559623"/>
    </source>
</evidence>
<dbReference type="Pfam" id="PF00293">
    <property type="entry name" value="NUDIX"/>
    <property type="match status" value="1"/>
</dbReference>
<dbReference type="RefSeq" id="WP_368846040.1">
    <property type="nucleotide sequence ID" value="NZ_CP194411.1"/>
</dbReference>
<dbReference type="Gene3D" id="3.90.79.10">
    <property type="entry name" value="Nucleoside Triphosphate Pyrophosphohydrolase"/>
    <property type="match status" value="1"/>
</dbReference>
<keyword evidence="3" id="KW-0479">Metal-binding</keyword>
<dbReference type="InterPro" id="IPR015797">
    <property type="entry name" value="NUDIX_hydrolase-like_dom_sf"/>
</dbReference>
<evidence type="ECO:0000256" key="4">
    <source>
        <dbReference type="ARBA" id="ARBA00022801"/>
    </source>
</evidence>
<dbReference type="PANTHER" id="PTHR11383:SF3">
    <property type="entry name" value="NAD(P)H PYROPHOSPHATASE NUDT13, MITOCHONDRIAL"/>
    <property type="match status" value="1"/>
</dbReference>
<organism evidence="8 9">
    <name type="scientific">Selenomonas sputigena</name>
    <dbReference type="NCBI Taxonomy" id="69823"/>
    <lineage>
        <taxon>Bacteria</taxon>
        <taxon>Bacillati</taxon>
        <taxon>Bacillota</taxon>
        <taxon>Negativicutes</taxon>
        <taxon>Selenomonadales</taxon>
        <taxon>Selenomonadaceae</taxon>
        <taxon>Selenomonas</taxon>
    </lineage>
</organism>
<name>A0ABV3X3X4_9FIRM</name>
<keyword evidence="5" id="KW-0460">Magnesium</keyword>
<evidence type="ECO:0000256" key="3">
    <source>
        <dbReference type="ARBA" id="ARBA00022723"/>
    </source>
</evidence>
<dbReference type="InterPro" id="IPR020084">
    <property type="entry name" value="NUDIX_hydrolase_CS"/>
</dbReference>
<dbReference type="EMBL" id="JARVLH010000001">
    <property type="protein sequence ID" value="MEX5284322.1"/>
    <property type="molecule type" value="Genomic_DNA"/>
</dbReference>
<keyword evidence="4 8" id="KW-0378">Hydrolase</keyword>
<comment type="caution">
    <text evidence="8">The sequence shown here is derived from an EMBL/GenBank/DDBJ whole genome shotgun (WGS) entry which is preliminary data.</text>
</comment>
<proteinExistence type="predicted"/>
<evidence type="ECO:0000256" key="5">
    <source>
        <dbReference type="ARBA" id="ARBA00022842"/>
    </source>
</evidence>
<protein>
    <recommendedName>
        <fullName evidence="2">NAD(+) diphosphatase</fullName>
        <ecNumber evidence="2">3.6.1.22</ecNumber>
    </recommendedName>
</protein>
<dbReference type="Proteomes" id="UP001559623">
    <property type="component" value="Unassembled WGS sequence"/>
</dbReference>
<dbReference type="EC" id="3.6.1.22" evidence="2"/>
<keyword evidence="9" id="KW-1185">Reference proteome</keyword>
<evidence type="ECO:0000259" key="7">
    <source>
        <dbReference type="PROSITE" id="PS51462"/>
    </source>
</evidence>
<dbReference type="CDD" id="cd03429">
    <property type="entry name" value="NUDIX_NADH_pyrophosphatase_Nudt13"/>
    <property type="match status" value="1"/>
</dbReference>
<comment type="cofactor">
    <cofactor evidence="1">
        <name>Mg(2+)</name>
        <dbReference type="ChEBI" id="CHEBI:18420"/>
    </cofactor>
</comment>
<accession>A0ABV3X3X4</accession>